<proteinExistence type="predicted"/>
<protein>
    <submittedName>
        <fullName evidence="1">Uncharacterized protein</fullName>
    </submittedName>
</protein>
<sequence>MPVLAQRERHLDAVDGDAERTVGVDGVVVAVGGVVARRGIVVATAGGCRVYFGRTVRTVTDGVWRQRAIRIGEFLDQPPCGDFLYPRLPR</sequence>
<evidence type="ECO:0000313" key="2">
    <source>
        <dbReference type="Proteomes" id="UP000451471"/>
    </source>
</evidence>
<reference evidence="1 2" key="1">
    <citation type="submission" date="2019-12" db="EMBL/GenBank/DDBJ databases">
        <title>Halocatena pleomorpha gen. nov. sp. nov., an extremely halophilic archaeon of family Halobacteriaceae isolated from saltpan soil.</title>
        <authorList>
            <person name="Pal Y."/>
            <person name="Verma A."/>
            <person name="Krishnamurthi S."/>
            <person name="Kumar P."/>
        </authorList>
    </citation>
    <scope>NUCLEOTIDE SEQUENCE [LARGE SCALE GENOMIC DNA]</scope>
    <source>
        <strain evidence="1 2">JCM 16495</strain>
    </source>
</reference>
<dbReference type="AlphaFoldDB" id="A0A6B0GVY8"/>
<keyword evidence="2" id="KW-1185">Reference proteome</keyword>
<dbReference type="RefSeq" id="WP_158206394.1">
    <property type="nucleotide sequence ID" value="NZ_WSZK01000039.1"/>
</dbReference>
<evidence type="ECO:0000313" key="1">
    <source>
        <dbReference type="EMBL" id="MWG36743.1"/>
    </source>
</evidence>
<gene>
    <name evidence="1" type="ORF">GQS65_20020</name>
</gene>
<dbReference type="Proteomes" id="UP000451471">
    <property type="component" value="Unassembled WGS sequence"/>
</dbReference>
<organism evidence="1 2">
    <name type="scientific">Halomarina oriensis</name>
    <dbReference type="NCBI Taxonomy" id="671145"/>
    <lineage>
        <taxon>Archaea</taxon>
        <taxon>Methanobacteriati</taxon>
        <taxon>Methanobacteriota</taxon>
        <taxon>Stenosarchaea group</taxon>
        <taxon>Halobacteria</taxon>
        <taxon>Halobacteriales</taxon>
        <taxon>Natronomonadaceae</taxon>
        <taxon>Halomarina</taxon>
    </lineage>
</organism>
<dbReference type="EMBL" id="WSZK01000039">
    <property type="protein sequence ID" value="MWG36743.1"/>
    <property type="molecule type" value="Genomic_DNA"/>
</dbReference>
<comment type="caution">
    <text evidence="1">The sequence shown here is derived from an EMBL/GenBank/DDBJ whole genome shotgun (WGS) entry which is preliminary data.</text>
</comment>
<name>A0A6B0GVY8_9EURY</name>
<accession>A0A6B0GVY8</accession>